<keyword evidence="3" id="KW-0547">Nucleotide-binding</keyword>
<dbReference type="Gene3D" id="2.70.50.60">
    <property type="entry name" value="abc- transporter (atp binding component) like domain"/>
    <property type="match status" value="1"/>
</dbReference>
<proteinExistence type="inferred from homology"/>
<dbReference type="InterPro" id="IPR029439">
    <property type="entry name" value="Wzt_C"/>
</dbReference>
<dbReference type="GO" id="GO:0016020">
    <property type="term" value="C:membrane"/>
    <property type="evidence" value="ECO:0007669"/>
    <property type="project" value="InterPro"/>
</dbReference>
<dbReference type="Pfam" id="PF14524">
    <property type="entry name" value="Wzt_C"/>
    <property type="match status" value="1"/>
</dbReference>
<dbReference type="Pfam" id="PF00005">
    <property type="entry name" value="ABC_tran"/>
    <property type="match status" value="1"/>
</dbReference>
<feature type="domain" description="ABC transporter" evidence="5">
    <location>
        <begin position="46"/>
        <end position="267"/>
    </location>
</feature>
<dbReference type="GO" id="GO:0140359">
    <property type="term" value="F:ABC-type transporter activity"/>
    <property type="evidence" value="ECO:0007669"/>
    <property type="project" value="InterPro"/>
</dbReference>
<dbReference type="SMART" id="SM00382">
    <property type="entry name" value="AAA"/>
    <property type="match status" value="1"/>
</dbReference>
<name>A0A8S9T1C2_9CYAN</name>
<evidence type="ECO:0000256" key="4">
    <source>
        <dbReference type="ARBA" id="ARBA00022840"/>
    </source>
</evidence>
<dbReference type="InterPro" id="IPR050683">
    <property type="entry name" value="Bact_Polysacc_Export_ATP-bd"/>
</dbReference>
<protein>
    <submittedName>
        <fullName evidence="6">ABC transporter ATP-binding protein</fullName>
    </submittedName>
</protein>
<evidence type="ECO:0000259" key="5">
    <source>
        <dbReference type="PROSITE" id="PS50893"/>
    </source>
</evidence>
<dbReference type="AlphaFoldDB" id="A0A8S9T1C2"/>
<dbReference type="GO" id="GO:0016887">
    <property type="term" value="F:ATP hydrolysis activity"/>
    <property type="evidence" value="ECO:0007669"/>
    <property type="project" value="InterPro"/>
</dbReference>
<dbReference type="InterPro" id="IPR027417">
    <property type="entry name" value="P-loop_NTPase"/>
</dbReference>
<organism evidence="6 7">
    <name type="scientific">Tolypothrix bouteillei VB521301</name>
    <dbReference type="NCBI Taxonomy" id="1479485"/>
    <lineage>
        <taxon>Bacteria</taxon>
        <taxon>Bacillati</taxon>
        <taxon>Cyanobacteriota</taxon>
        <taxon>Cyanophyceae</taxon>
        <taxon>Nostocales</taxon>
        <taxon>Tolypothrichaceae</taxon>
        <taxon>Tolypothrix</taxon>
    </lineage>
</organism>
<keyword evidence="2" id="KW-0813">Transport</keyword>
<dbReference type="CDD" id="cd03220">
    <property type="entry name" value="ABC_KpsT_Wzt"/>
    <property type="match status" value="1"/>
</dbReference>
<gene>
    <name evidence="6" type="ORF">DA73_0400010145</name>
</gene>
<dbReference type="InterPro" id="IPR015860">
    <property type="entry name" value="ABC_transpr_TagH-like"/>
</dbReference>
<evidence type="ECO:0000256" key="3">
    <source>
        <dbReference type="ARBA" id="ARBA00022741"/>
    </source>
</evidence>
<evidence type="ECO:0000313" key="6">
    <source>
        <dbReference type="EMBL" id="KAF3885787.1"/>
    </source>
</evidence>
<evidence type="ECO:0000256" key="1">
    <source>
        <dbReference type="ARBA" id="ARBA00005417"/>
    </source>
</evidence>
<dbReference type="GO" id="GO:0005524">
    <property type="term" value="F:ATP binding"/>
    <property type="evidence" value="ECO:0007669"/>
    <property type="project" value="UniProtKB-KW"/>
</dbReference>
<keyword evidence="7" id="KW-1185">Reference proteome</keyword>
<keyword evidence="4 6" id="KW-0067">ATP-binding</keyword>
<dbReference type="PROSITE" id="PS50893">
    <property type="entry name" value="ABC_TRANSPORTER_2"/>
    <property type="match status" value="1"/>
</dbReference>
<dbReference type="CDD" id="cd10147">
    <property type="entry name" value="Wzt_C-like"/>
    <property type="match status" value="1"/>
</dbReference>
<dbReference type="RefSeq" id="WP_050046162.1">
    <property type="nucleotide sequence ID" value="NZ_JHEG04000001.1"/>
</dbReference>
<dbReference type="InterPro" id="IPR003593">
    <property type="entry name" value="AAA+_ATPase"/>
</dbReference>
<evidence type="ECO:0000313" key="7">
    <source>
        <dbReference type="Proteomes" id="UP000029738"/>
    </source>
</evidence>
<dbReference type="EMBL" id="JHEG04000001">
    <property type="protein sequence ID" value="KAF3885787.1"/>
    <property type="molecule type" value="Genomic_DNA"/>
</dbReference>
<accession>A0A8S9T1C2</accession>
<evidence type="ECO:0000256" key="2">
    <source>
        <dbReference type="ARBA" id="ARBA00022448"/>
    </source>
</evidence>
<dbReference type="Proteomes" id="UP000029738">
    <property type="component" value="Unassembled WGS sequence"/>
</dbReference>
<dbReference type="PANTHER" id="PTHR46743">
    <property type="entry name" value="TEICHOIC ACIDS EXPORT ATP-BINDING PROTEIN TAGH"/>
    <property type="match status" value="1"/>
</dbReference>
<dbReference type="InterPro" id="IPR003439">
    <property type="entry name" value="ABC_transporter-like_ATP-bd"/>
</dbReference>
<comment type="similarity">
    <text evidence="1">Belongs to the ABC transporter superfamily.</text>
</comment>
<reference evidence="6" key="1">
    <citation type="journal article" date="2015" name="Genome Announc.">
        <title>Draft Genome Sequence of Tolypothrix boutellei Strain VB521301.</title>
        <authorList>
            <person name="Chandrababunaidu M.M."/>
            <person name="Singh D."/>
            <person name="Sen D."/>
            <person name="Bhan S."/>
            <person name="Das S."/>
            <person name="Gupta A."/>
            <person name="Adhikary S.P."/>
            <person name="Tripathy S."/>
        </authorList>
    </citation>
    <scope>NUCLEOTIDE SEQUENCE</scope>
    <source>
        <strain evidence="6">VB521301</strain>
    </source>
</reference>
<reference evidence="6" key="2">
    <citation type="submission" date="2019-11" db="EMBL/GenBank/DDBJ databases">
        <title>Improved Assembly of Tolypothrix boutellei genome.</title>
        <authorList>
            <person name="Sarangi A.N."/>
            <person name="Mukherjee M."/>
            <person name="Ghosh S."/>
            <person name="Singh D."/>
            <person name="Das A."/>
            <person name="Kant S."/>
            <person name="Prusty A."/>
            <person name="Tripathy S."/>
        </authorList>
    </citation>
    <scope>NUCLEOTIDE SEQUENCE</scope>
    <source>
        <strain evidence="6">VB521301</strain>
    </source>
</reference>
<dbReference type="SUPFAM" id="SSF52540">
    <property type="entry name" value="P-loop containing nucleoside triphosphate hydrolases"/>
    <property type="match status" value="1"/>
</dbReference>
<dbReference type="OrthoDB" id="9778870at2"/>
<comment type="caution">
    <text evidence="6">The sequence shown here is derived from an EMBL/GenBank/DDBJ whole genome shotgun (WGS) entry which is preliminary data.</text>
</comment>
<sequence length="439" mass="48970">MSDKVIQVENLSKKYILGHQHEGSQYKTFRDFITNGARVLSQKLLNPSQEMFDLAREEFWALKDISFEINQGDRVGIIGRNGAGKSTLLKILSRITEPTRGTVRIKGRVASLLEVGTGFHLELTGKENIFLNGAILGMSKAEIQHKFDEIVAFAEVEQFLDTPVKRYSSGMYVRLAFAVAAHLEPEILIVDEVLAVGDTQFQKKCLGKMEDVSAKEGRTVLFVSHSMNAVESLCNRGIVLESGKLYADSGAQEAIGAYLEKTHKLMYETSLAERTDRKGCGKVRAISFKILDTEGNEVNILQSGKDYYFVVGYVNNTRYPLSNVVFSFDFLDEKGNTILLFRTNFTNDNITVEPDAGYVRCKVNNFPLANGSYHFLIFLSHGEHEILDWLEDAATIKVEGGDFFGTGNPGLPTHCKILAKAEWSTLHYPQLLKEVGGLD</sequence>
<dbReference type="Gene3D" id="3.40.50.300">
    <property type="entry name" value="P-loop containing nucleotide triphosphate hydrolases"/>
    <property type="match status" value="1"/>
</dbReference>
<dbReference type="PANTHER" id="PTHR46743:SF2">
    <property type="entry name" value="TEICHOIC ACIDS EXPORT ATP-BINDING PROTEIN TAGH"/>
    <property type="match status" value="1"/>
</dbReference>